<feature type="active site" evidence="9">
    <location>
        <position position="91"/>
    </location>
</feature>
<dbReference type="InterPro" id="IPR033121">
    <property type="entry name" value="PEPTIDASE_A1"/>
</dbReference>
<reference evidence="13" key="2">
    <citation type="submission" date="2025-08" db="UniProtKB">
        <authorList>
            <consortium name="Ensembl"/>
        </authorList>
    </citation>
    <scope>IDENTIFICATION</scope>
</reference>
<organism evidence="13 14">
    <name type="scientific">Oncorhynchus mykiss</name>
    <name type="common">Rainbow trout</name>
    <name type="synonym">Salmo gairdneri</name>
    <dbReference type="NCBI Taxonomy" id="8022"/>
    <lineage>
        <taxon>Eukaryota</taxon>
        <taxon>Metazoa</taxon>
        <taxon>Chordata</taxon>
        <taxon>Craniata</taxon>
        <taxon>Vertebrata</taxon>
        <taxon>Euteleostomi</taxon>
        <taxon>Actinopterygii</taxon>
        <taxon>Neopterygii</taxon>
        <taxon>Teleostei</taxon>
        <taxon>Protacanthopterygii</taxon>
        <taxon>Salmoniformes</taxon>
        <taxon>Salmonidae</taxon>
        <taxon>Salmoninae</taxon>
        <taxon>Oncorhynchus</taxon>
    </lineage>
</organism>
<dbReference type="Pfam" id="PF00026">
    <property type="entry name" value="Asp"/>
    <property type="match status" value="1"/>
</dbReference>
<keyword evidence="4 11" id="KW-0645">Protease</keyword>
<evidence type="ECO:0000256" key="10">
    <source>
        <dbReference type="PIRSR" id="PIRSR601461-2"/>
    </source>
</evidence>
<feature type="disulfide bond" evidence="10">
    <location>
        <begin position="307"/>
        <end position="340"/>
    </location>
</feature>
<evidence type="ECO:0000313" key="13">
    <source>
        <dbReference type="Ensembl" id="ENSOMYP00000142186.1"/>
    </source>
</evidence>
<proteinExistence type="inferred from homology"/>
<evidence type="ECO:0000256" key="11">
    <source>
        <dbReference type="RuleBase" id="RU000454"/>
    </source>
</evidence>
<evidence type="ECO:0000256" key="1">
    <source>
        <dbReference type="ARBA" id="ARBA00002318"/>
    </source>
</evidence>
<keyword evidence="5 11" id="KW-0064">Aspartyl protease</keyword>
<feature type="domain" description="Peptidase A1" evidence="12">
    <location>
        <begin position="73"/>
        <end position="376"/>
    </location>
</feature>
<keyword evidence="7 11" id="KW-0378">Hydrolase</keyword>
<dbReference type="SUPFAM" id="SSF50630">
    <property type="entry name" value="Acid proteases"/>
    <property type="match status" value="1"/>
</dbReference>
<name>A0A8L0DVJ0_ONCMY</name>
<gene>
    <name evidence="13" type="primary">LOC110528091</name>
</gene>
<protein>
    <recommendedName>
        <fullName evidence="3">pepsin A</fullName>
        <ecNumber evidence="3">3.4.23.1</ecNumber>
    </recommendedName>
</protein>
<dbReference type="EC" id="3.4.23.1" evidence="3"/>
<dbReference type="Gene3D" id="6.10.140.60">
    <property type="match status" value="1"/>
</dbReference>
<dbReference type="InterPro" id="IPR021109">
    <property type="entry name" value="Peptidase_aspartic_dom_sf"/>
</dbReference>
<dbReference type="InterPro" id="IPR001969">
    <property type="entry name" value="Aspartic_peptidase_AS"/>
</dbReference>
<sequence>DFSSVILSDAELEMSILWPRIPLIKGKSARQTLEEKGLYEEYKRKYRYNPRAKFNNRAGGAMVPMIYYPESTYYGVIAIGTPPQSFKVLFDTGSADLWVPSVHCRSSSQACNNHARFNTTASSTFQPSSETFSIQYVTGYMTGDVGYDTVTFGDLYVTHQIFGLSLVEDAFLDNLPWDGILGLAFPNQQSINGGTPVFDNIWKQGKIPQDLFSIYLTSSVDGSMLILGGTDPSYFTGSIQWIPISQPTGYWQINVDSITINGNTVACAAGCQAVVDSGTTEILGPTRDVNNINGWVGAYSEEGLVSCSNIKRMPEIIFNINGFGFTLPASTYVFSYGSSCTTGFGTWDNDQWILGEVFMRQFYTVFNREQNWVGLAQAKKSPESD</sequence>
<dbReference type="Gene3D" id="2.60.40.1960">
    <property type="match status" value="1"/>
</dbReference>
<dbReference type="PANTHER" id="PTHR47966">
    <property type="entry name" value="BETA-SITE APP-CLEAVING ENZYME, ISOFORM A-RELATED"/>
    <property type="match status" value="1"/>
</dbReference>
<evidence type="ECO:0000256" key="8">
    <source>
        <dbReference type="ARBA" id="ARBA00023157"/>
    </source>
</evidence>
<evidence type="ECO:0000259" key="12">
    <source>
        <dbReference type="PROSITE" id="PS51767"/>
    </source>
</evidence>
<feature type="disulfide bond" evidence="10">
    <location>
        <begin position="267"/>
        <end position="271"/>
    </location>
</feature>
<dbReference type="GO" id="GO:0004190">
    <property type="term" value="F:aspartic-type endopeptidase activity"/>
    <property type="evidence" value="ECO:0007669"/>
    <property type="project" value="UniProtKB-KW"/>
</dbReference>
<dbReference type="PANTHER" id="PTHR47966:SF22">
    <property type="entry name" value="PEPSIN A-3-RELATED"/>
    <property type="match status" value="1"/>
</dbReference>
<dbReference type="GO" id="GO:0006508">
    <property type="term" value="P:proteolysis"/>
    <property type="evidence" value="ECO:0007669"/>
    <property type="project" value="UniProtKB-KW"/>
</dbReference>
<evidence type="ECO:0000256" key="4">
    <source>
        <dbReference type="ARBA" id="ARBA00022670"/>
    </source>
</evidence>
<evidence type="ECO:0000256" key="3">
    <source>
        <dbReference type="ARBA" id="ARBA00011924"/>
    </source>
</evidence>
<dbReference type="Proteomes" id="UP000694395">
    <property type="component" value="Chromosome 7"/>
</dbReference>
<dbReference type="Pfam" id="PF07966">
    <property type="entry name" value="A1_Propeptide"/>
    <property type="match status" value="1"/>
</dbReference>
<dbReference type="Ensembl" id="ENSOMYT00000132443.1">
    <property type="protein sequence ID" value="ENSOMYP00000142186.1"/>
    <property type="gene ID" value="ENSOMYG00000003845.2"/>
</dbReference>
<evidence type="ECO:0000256" key="2">
    <source>
        <dbReference type="ARBA" id="ARBA00007447"/>
    </source>
</evidence>
<dbReference type="InterPro" id="IPR012848">
    <property type="entry name" value="Aspartic_peptidase_N"/>
</dbReference>
<dbReference type="PROSITE" id="PS00141">
    <property type="entry name" value="ASP_PROTEASE"/>
    <property type="match status" value="2"/>
</dbReference>
<keyword evidence="14" id="KW-1185">Reference proteome</keyword>
<dbReference type="PROSITE" id="PS51767">
    <property type="entry name" value="PEPTIDASE_A1"/>
    <property type="match status" value="1"/>
</dbReference>
<dbReference type="Gene3D" id="2.40.70.10">
    <property type="entry name" value="Acid Proteases"/>
    <property type="match status" value="2"/>
</dbReference>
<dbReference type="AlphaFoldDB" id="A0A8L0DVJ0"/>
<accession>A0A8L0DVJ0</accession>
<dbReference type="PRINTS" id="PR00792">
    <property type="entry name" value="PEPSIN"/>
</dbReference>
<evidence type="ECO:0000256" key="5">
    <source>
        <dbReference type="ARBA" id="ARBA00022750"/>
    </source>
</evidence>
<comment type="similarity">
    <text evidence="2 11">Belongs to the peptidase A1 family.</text>
</comment>
<reference evidence="13" key="3">
    <citation type="submission" date="2025-09" db="UniProtKB">
        <authorList>
            <consortium name="Ensembl"/>
        </authorList>
    </citation>
    <scope>IDENTIFICATION</scope>
</reference>
<reference evidence="13" key="1">
    <citation type="submission" date="2020-07" db="EMBL/GenBank/DDBJ databases">
        <title>A long reads based de novo assembly of the rainbow trout Arlee double haploid line genome.</title>
        <authorList>
            <person name="Gao G."/>
            <person name="Palti Y."/>
        </authorList>
    </citation>
    <scope>NUCLEOTIDE SEQUENCE [LARGE SCALE GENOMIC DNA]</scope>
</reference>
<evidence type="ECO:0000256" key="9">
    <source>
        <dbReference type="PIRSR" id="PIRSR601461-1"/>
    </source>
</evidence>
<dbReference type="GO" id="GO:0007586">
    <property type="term" value="P:digestion"/>
    <property type="evidence" value="ECO:0007669"/>
    <property type="project" value="UniProtKB-KW"/>
</dbReference>
<dbReference type="InterPro" id="IPR001461">
    <property type="entry name" value="Aspartic_peptidase_A1"/>
</dbReference>
<keyword evidence="6" id="KW-0222">Digestion</keyword>
<evidence type="ECO:0000256" key="7">
    <source>
        <dbReference type="ARBA" id="ARBA00022801"/>
    </source>
</evidence>
<feature type="disulfide bond" evidence="10">
    <location>
        <begin position="104"/>
        <end position="111"/>
    </location>
</feature>
<evidence type="ECO:0000256" key="6">
    <source>
        <dbReference type="ARBA" id="ARBA00022757"/>
    </source>
</evidence>
<dbReference type="FunFam" id="2.40.70.10:FF:000004">
    <property type="entry name" value="Pepsin A"/>
    <property type="match status" value="1"/>
</dbReference>
<keyword evidence="8 10" id="KW-1015">Disulfide bond</keyword>
<dbReference type="GeneTree" id="ENSGT00940000162710"/>
<feature type="active site" evidence="9">
    <location>
        <position position="276"/>
    </location>
</feature>
<comment type="function">
    <text evidence="1">Shows particularly broad specificity; although bonds involving phenylalanine and leucine are preferred, many others are also cleaved to some extent.</text>
</comment>
<evidence type="ECO:0000313" key="14">
    <source>
        <dbReference type="Proteomes" id="UP000694395"/>
    </source>
</evidence>